<evidence type="ECO:0000313" key="1">
    <source>
        <dbReference type="EMBL" id="MDH6194159.1"/>
    </source>
</evidence>
<organism evidence="1 2">
    <name type="scientific">Mycolicibacterium frederiksbergense</name>
    <dbReference type="NCBI Taxonomy" id="117567"/>
    <lineage>
        <taxon>Bacteria</taxon>
        <taxon>Bacillati</taxon>
        <taxon>Actinomycetota</taxon>
        <taxon>Actinomycetes</taxon>
        <taxon>Mycobacteriales</taxon>
        <taxon>Mycobacteriaceae</taxon>
        <taxon>Mycolicibacterium</taxon>
    </lineage>
</organism>
<sequence>MATMDTVEIRVIITTSVCDDSGMPSSTIEVRRRYTEREEVAIIDAVHDALVAAFQIPRGDKHVRLISHEPHRFSHSPGLARPDRYTFVAIDCFAGRSVQAKRNLYREIVNRLAALGIPPDHVTIVLRESATENWGVRSGQAACDVDLGFNVNV</sequence>
<dbReference type="Proteomes" id="UP001160130">
    <property type="component" value="Unassembled WGS sequence"/>
</dbReference>
<dbReference type="EMBL" id="JARXVE010000001">
    <property type="protein sequence ID" value="MDH6194159.1"/>
    <property type="molecule type" value="Genomic_DNA"/>
</dbReference>
<dbReference type="PANTHER" id="PTHR38460:SF1">
    <property type="entry name" value="TAUTOMERASE YOLI-RELATED"/>
    <property type="match status" value="1"/>
</dbReference>
<name>A0ABT6KTX2_9MYCO</name>
<gene>
    <name evidence="1" type="ORF">M2272_000780</name>
</gene>
<dbReference type="SUPFAM" id="SSF55331">
    <property type="entry name" value="Tautomerase/MIF"/>
    <property type="match status" value="1"/>
</dbReference>
<protein>
    <submittedName>
        <fullName evidence="1">Phenylpyruvate tautomerase PptA (4-oxalocrotonate tautomerase family)</fullName>
    </submittedName>
</protein>
<dbReference type="PANTHER" id="PTHR38460">
    <property type="entry name" value="TAUTOMERASE YOLI-RELATED"/>
    <property type="match status" value="1"/>
</dbReference>
<comment type="caution">
    <text evidence="1">The sequence shown here is derived from an EMBL/GenBank/DDBJ whole genome shotgun (WGS) entry which is preliminary data.</text>
</comment>
<dbReference type="InterPro" id="IPR037479">
    <property type="entry name" value="Tauto_MSAD"/>
</dbReference>
<dbReference type="Pfam" id="PF14552">
    <property type="entry name" value="Tautomerase_2"/>
    <property type="match status" value="1"/>
</dbReference>
<dbReference type="InterPro" id="IPR014347">
    <property type="entry name" value="Tautomerase/MIF_sf"/>
</dbReference>
<accession>A0ABT6KTX2</accession>
<reference evidence="1 2" key="1">
    <citation type="submission" date="2023-04" db="EMBL/GenBank/DDBJ databases">
        <title>Forest soil microbial communities from Buena Vista Peninsula, Colon Province, Panama.</title>
        <authorList>
            <person name="Bouskill N."/>
        </authorList>
    </citation>
    <scope>NUCLEOTIDE SEQUENCE [LARGE SCALE GENOMIC DNA]</scope>
    <source>
        <strain evidence="1 2">AC80</strain>
    </source>
</reference>
<keyword evidence="2" id="KW-1185">Reference proteome</keyword>
<proteinExistence type="predicted"/>
<dbReference type="Gene3D" id="3.30.429.10">
    <property type="entry name" value="Macrophage Migration Inhibitory Factor"/>
    <property type="match status" value="1"/>
</dbReference>
<evidence type="ECO:0000313" key="2">
    <source>
        <dbReference type="Proteomes" id="UP001160130"/>
    </source>
</evidence>